<dbReference type="Gene3D" id="1.10.3720.10">
    <property type="entry name" value="MetI-like"/>
    <property type="match status" value="1"/>
</dbReference>
<reference evidence="11" key="1">
    <citation type="journal article" date="2020" name="mSystems">
        <title>Genome- and Community-Level Interaction Insights into Carbon Utilization and Element Cycling Functions of Hydrothermarchaeota in Hydrothermal Sediment.</title>
        <authorList>
            <person name="Zhou Z."/>
            <person name="Liu Y."/>
            <person name="Xu W."/>
            <person name="Pan J."/>
            <person name="Luo Z.H."/>
            <person name="Li M."/>
        </authorList>
    </citation>
    <scope>NUCLEOTIDE SEQUENCE [LARGE SCALE GENOMIC DNA]</scope>
    <source>
        <strain evidence="11">SpSt-210</strain>
    </source>
</reference>
<dbReference type="AlphaFoldDB" id="A0A831TIE5"/>
<dbReference type="GO" id="GO:0015031">
    <property type="term" value="P:protein transport"/>
    <property type="evidence" value="ECO:0007669"/>
    <property type="project" value="UniProtKB-KW"/>
</dbReference>
<dbReference type="InterPro" id="IPR050366">
    <property type="entry name" value="BP-dependent_transpt_permease"/>
</dbReference>
<comment type="subcellular location">
    <subcellularLocation>
        <location evidence="1 9">Cell membrane</location>
        <topology evidence="1 9">Multi-pass membrane protein</topology>
    </subcellularLocation>
</comment>
<keyword evidence="2 9" id="KW-0813">Transport</keyword>
<dbReference type="GO" id="GO:0055085">
    <property type="term" value="P:transmembrane transport"/>
    <property type="evidence" value="ECO:0007669"/>
    <property type="project" value="InterPro"/>
</dbReference>
<protein>
    <submittedName>
        <fullName evidence="11">ABC transporter permease</fullName>
    </submittedName>
</protein>
<keyword evidence="7 9" id="KW-1133">Transmembrane helix</keyword>
<feature type="transmembrane region" description="Helical" evidence="9">
    <location>
        <begin position="41"/>
        <end position="63"/>
    </location>
</feature>
<proteinExistence type="inferred from homology"/>
<feature type="domain" description="ABC transmembrane type-1" evidence="10">
    <location>
        <begin position="104"/>
        <end position="293"/>
    </location>
</feature>
<name>A0A831TIE5_9BACT</name>
<dbReference type="InterPro" id="IPR035906">
    <property type="entry name" value="MetI-like_sf"/>
</dbReference>
<evidence type="ECO:0000256" key="2">
    <source>
        <dbReference type="ARBA" id="ARBA00022448"/>
    </source>
</evidence>
<keyword evidence="3" id="KW-1003">Cell membrane</keyword>
<dbReference type="SUPFAM" id="SSF161098">
    <property type="entry name" value="MetI-like"/>
    <property type="match status" value="1"/>
</dbReference>
<feature type="transmembrane region" description="Helical" evidence="9">
    <location>
        <begin position="270"/>
        <end position="296"/>
    </location>
</feature>
<evidence type="ECO:0000256" key="6">
    <source>
        <dbReference type="ARBA" id="ARBA00022927"/>
    </source>
</evidence>
<dbReference type="Pfam" id="PF12911">
    <property type="entry name" value="OppC_N"/>
    <property type="match status" value="1"/>
</dbReference>
<evidence type="ECO:0000313" key="11">
    <source>
        <dbReference type="EMBL" id="HEG92659.1"/>
    </source>
</evidence>
<dbReference type="PANTHER" id="PTHR43386:SF24">
    <property type="entry name" value="OLIGOPEPTIDE TRANSPORT SYSTEM PERMEASE PROTEIN AMID"/>
    <property type="match status" value="1"/>
</dbReference>
<dbReference type="GO" id="GO:0005886">
    <property type="term" value="C:plasma membrane"/>
    <property type="evidence" value="ECO:0007669"/>
    <property type="project" value="UniProtKB-SubCell"/>
</dbReference>
<evidence type="ECO:0000259" key="10">
    <source>
        <dbReference type="PROSITE" id="PS50928"/>
    </source>
</evidence>
<keyword evidence="6" id="KW-0653">Protein transport</keyword>
<evidence type="ECO:0000256" key="1">
    <source>
        <dbReference type="ARBA" id="ARBA00004651"/>
    </source>
</evidence>
<dbReference type="InterPro" id="IPR000515">
    <property type="entry name" value="MetI-like"/>
</dbReference>
<dbReference type="CDD" id="cd06261">
    <property type="entry name" value="TM_PBP2"/>
    <property type="match status" value="1"/>
</dbReference>
<keyword evidence="8 9" id="KW-0472">Membrane</keyword>
<evidence type="ECO:0000256" key="7">
    <source>
        <dbReference type="ARBA" id="ARBA00022989"/>
    </source>
</evidence>
<comment type="similarity">
    <text evidence="9">Belongs to the binding-protein-dependent transport system permease family.</text>
</comment>
<feature type="transmembrane region" description="Helical" evidence="9">
    <location>
        <begin position="225"/>
        <end position="250"/>
    </location>
</feature>
<evidence type="ECO:0000256" key="9">
    <source>
        <dbReference type="RuleBase" id="RU363032"/>
    </source>
</evidence>
<evidence type="ECO:0000256" key="3">
    <source>
        <dbReference type="ARBA" id="ARBA00022475"/>
    </source>
</evidence>
<dbReference type="InterPro" id="IPR025966">
    <property type="entry name" value="OppC_N"/>
</dbReference>
<feature type="transmembrane region" description="Helical" evidence="9">
    <location>
        <begin position="106"/>
        <end position="131"/>
    </location>
</feature>
<accession>A0A831TIE5</accession>
<dbReference type="PANTHER" id="PTHR43386">
    <property type="entry name" value="OLIGOPEPTIDE TRANSPORT SYSTEM PERMEASE PROTEIN APPC"/>
    <property type="match status" value="1"/>
</dbReference>
<evidence type="ECO:0000256" key="4">
    <source>
        <dbReference type="ARBA" id="ARBA00022692"/>
    </source>
</evidence>
<dbReference type="GO" id="GO:0015833">
    <property type="term" value="P:peptide transport"/>
    <property type="evidence" value="ECO:0007669"/>
    <property type="project" value="UniProtKB-KW"/>
</dbReference>
<dbReference type="EMBL" id="DSIY01000340">
    <property type="protein sequence ID" value="HEG92659.1"/>
    <property type="molecule type" value="Genomic_DNA"/>
</dbReference>
<sequence length="308" mass="33815">MTTTGAGLTGRAERADALIWATRPHRTLWRDAFDRLVANRLAIVGGVIILIFALMAILAPVIAPYPYDRIDYGAISQYPTWTGKYPLGTDLVGRDMLSRLIWGAQVSMAVGLGAQIIVFLIGVPIGALAGYAAGKVDALVMRFVDVMYAFPQLLFVILIMTALGRGFQNIFIAIGVTGWVTLARLTRAEFLALRERDFVVAARAAGAGPWRLITRHMLPNALSPIIVALTFGIPQAIFTEAALSFIGIGIPDPRPSWGKMAGEYQQYITSYWYMSIFPTVLIALLMLSFTFFGDGLRDALDPRTRRSR</sequence>
<comment type="caution">
    <text evidence="11">The sequence shown here is derived from an EMBL/GenBank/DDBJ whole genome shotgun (WGS) entry which is preliminary data.</text>
</comment>
<gene>
    <name evidence="11" type="ORF">ENP34_14670</name>
</gene>
<evidence type="ECO:0000256" key="5">
    <source>
        <dbReference type="ARBA" id="ARBA00022856"/>
    </source>
</evidence>
<keyword evidence="5" id="KW-0571">Peptide transport</keyword>
<evidence type="ECO:0000256" key="8">
    <source>
        <dbReference type="ARBA" id="ARBA00023136"/>
    </source>
</evidence>
<organism evidence="11">
    <name type="scientific">Thermorudis peleae</name>
    <dbReference type="NCBI Taxonomy" id="1382356"/>
    <lineage>
        <taxon>Bacteria</taxon>
        <taxon>Pseudomonadati</taxon>
        <taxon>Thermomicrobiota</taxon>
        <taxon>Thermomicrobia</taxon>
        <taxon>Thermomicrobia incertae sedis</taxon>
        <taxon>Thermorudis</taxon>
    </lineage>
</organism>
<keyword evidence="4 9" id="KW-0812">Transmembrane</keyword>
<dbReference type="PROSITE" id="PS50928">
    <property type="entry name" value="ABC_TM1"/>
    <property type="match status" value="1"/>
</dbReference>
<dbReference type="Pfam" id="PF00528">
    <property type="entry name" value="BPD_transp_1"/>
    <property type="match status" value="1"/>
</dbReference>